<dbReference type="RefSeq" id="WP_322383582.1">
    <property type="nucleotide sequence ID" value="NZ_WNUS01000012.1"/>
</dbReference>
<proteinExistence type="inferred from homology"/>
<protein>
    <recommendedName>
        <fullName evidence="4">Type I restriction modification DNA specificity domain-containing protein</fullName>
    </recommendedName>
</protein>
<dbReference type="AlphaFoldDB" id="A0AAW9I1E4"/>
<evidence type="ECO:0000259" key="4">
    <source>
        <dbReference type="Pfam" id="PF01420"/>
    </source>
</evidence>
<dbReference type="InterPro" id="IPR044946">
    <property type="entry name" value="Restrct_endonuc_typeI_TRD_sf"/>
</dbReference>
<dbReference type="InterPro" id="IPR000055">
    <property type="entry name" value="Restrct_endonuc_typeI_TRD"/>
</dbReference>
<organism evidence="5 6">
    <name type="scientific">Clostridium perfringens</name>
    <dbReference type="NCBI Taxonomy" id="1502"/>
    <lineage>
        <taxon>Bacteria</taxon>
        <taxon>Bacillati</taxon>
        <taxon>Bacillota</taxon>
        <taxon>Clostridia</taxon>
        <taxon>Eubacteriales</taxon>
        <taxon>Clostridiaceae</taxon>
        <taxon>Clostridium</taxon>
    </lineage>
</organism>
<name>A0AAW9I1E4_CLOPF</name>
<sequence>MFGDQNTNSKNLEKVYLKDISELITKGASPNWQGIEYVDDDTQTLFVTSENVREGYIDLSKKKYLMDAFNEKQKRSILNNGDFLINIVGASIGRAAQFNLDIKANINQAVALVRIKKGLVNDKYMLEYLNSPKALQMYKSMQVSVARANLSLQNINDLEILLPPMELQNQFANFVKQVDKLKFILHLV</sequence>
<dbReference type="PANTHER" id="PTHR30408">
    <property type="entry name" value="TYPE-1 RESTRICTION ENZYME ECOKI SPECIFICITY PROTEIN"/>
    <property type="match status" value="1"/>
</dbReference>
<dbReference type="GO" id="GO:0003677">
    <property type="term" value="F:DNA binding"/>
    <property type="evidence" value="ECO:0007669"/>
    <property type="project" value="UniProtKB-KW"/>
</dbReference>
<keyword evidence="2" id="KW-0680">Restriction system</keyword>
<reference evidence="5" key="1">
    <citation type="submission" date="2019-11" db="EMBL/GenBank/DDBJ databases">
        <title>Characterization of Clostridium perfringens isolates from swine manure treated agricultural soils.</title>
        <authorList>
            <person name="Wushke S.T."/>
        </authorList>
    </citation>
    <scope>NUCLEOTIDE SEQUENCE</scope>
    <source>
        <strain evidence="5">X26</strain>
    </source>
</reference>
<evidence type="ECO:0000256" key="2">
    <source>
        <dbReference type="ARBA" id="ARBA00022747"/>
    </source>
</evidence>
<dbReference type="EMBL" id="WNVC01000006">
    <property type="protein sequence ID" value="MDZ4998128.1"/>
    <property type="molecule type" value="Genomic_DNA"/>
</dbReference>
<gene>
    <name evidence="5" type="ORF">GNF79_03255</name>
</gene>
<evidence type="ECO:0000313" key="5">
    <source>
        <dbReference type="EMBL" id="MDZ4998128.1"/>
    </source>
</evidence>
<dbReference type="PANTHER" id="PTHR30408:SF12">
    <property type="entry name" value="TYPE I RESTRICTION ENZYME MJAVIII SPECIFICITY SUBUNIT"/>
    <property type="match status" value="1"/>
</dbReference>
<dbReference type="Gene3D" id="3.90.220.20">
    <property type="entry name" value="DNA methylase specificity domains"/>
    <property type="match status" value="1"/>
</dbReference>
<dbReference type="Proteomes" id="UP001291306">
    <property type="component" value="Unassembled WGS sequence"/>
</dbReference>
<dbReference type="SUPFAM" id="SSF116734">
    <property type="entry name" value="DNA methylase specificity domain"/>
    <property type="match status" value="1"/>
</dbReference>
<comment type="caution">
    <text evidence="5">The sequence shown here is derived from an EMBL/GenBank/DDBJ whole genome shotgun (WGS) entry which is preliminary data.</text>
</comment>
<evidence type="ECO:0000256" key="3">
    <source>
        <dbReference type="ARBA" id="ARBA00023125"/>
    </source>
</evidence>
<keyword evidence="3" id="KW-0238">DNA-binding</keyword>
<accession>A0AAW9I1E4</accession>
<dbReference type="GO" id="GO:0009307">
    <property type="term" value="P:DNA restriction-modification system"/>
    <property type="evidence" value="ECO:0007669"/>
    <property type="project" value="UniProtKB-KW"/>
</dbReference>
<evidence type="ECO:0000256" key="1">
    <source>
        <dbReference type="ARBA" id="ARBA00010923"/>
    </source>
</evidence>
<evidence type="ECO:0000313" key="6">
    <source>
        <dbReference type="Proteomes" id="UP001291306"/>
    </source>
</evidence>
<dbReference type="Pfam" id="PF01420">
    <property type="entry name" value="Methylase_S"/>
    <property type="match status" value="1"/>
</dbReference>
<dbReference type="InterPro" id="IPR052021">
    <property type="entry name" value="Type-I_RS_S_subunit"/>
</dbReference>
<feature type="domain" description="Type I restriction modification DNA specificity" evidence="4">
    <location>
        <begin position="11"/>
        <end position="182"/>
    </location>
</feature>
<comment type="similarity">
    <text evidence="1">Belongs to the type-I restriction system S methylase family.</text>
</comment>